<proteinExistence type="predicted"/>
<accession>A0ABP6QI45</accession>
<organism evidence="2 3">
    <name type="scientific">Actinocorallia longicatena</name>
    <dbReference type="NCBI Taxonomy" id="111803"/>
    <lineage>
        <taxon>Bacteria</taxon>
        <taxon>Bacillati</taxon>
        <taxon>Actinomycetota</taxon>
        <taxon>Actinomycetes</taxon>
        <taxon>Streptosporangiales</taxon>
        <taxon>Thermomonosporaceae</taxon>
        <taxon>Actinocorallia</taxon>
    </lineage>
</organism>
<keyword evidence="3" id="KW-1185">Reference proteome</keyword>
<comment type="caution">
    <text evidence="2">The sequence shown here is derived from an EMBL/GenBank/DDBJ whole genome shotgun (WGS) entry which is preliminary data.</text>
</comment>
<sequence length="675" mass="73188">MKGPVIRTLSVFALTAGLVGLPTAAHAAGPRIDLKVLVVTDGGANVVAVTEQLKTEGVPYKLVNLADAARPTITTAFLQDTVSGAPRAKYQAVVLPNTNPFGTGSAEMAAIVAFEKQFGIRQLSSYIYPTPEAGLNYPTYAGQLDGITGTLTPSAKAGAFRYLKGDVAFEDNDPNAPNESYGYLSTPLPDVPAAGTTPATHFEPYLTKDGGVLAGAYTHDGRTEMVMTFAANHFQSQFRLIGHGLITWLTKGVHLGYNRQYFSVHVDDLFLPDARWSTTANCTPGEGCTDPNVTTPDIRMTADDVTAAANWSTQNDFTFDMYFNGFGSDEAVEQNGSDPLLTAVQANKAKFRFANHTFQHTYLGCQQDVTVIPWVCKKDANNNTLWETRPYIRNEITDNRNWGNAKGFGQDTTELVTGEHSGLKILPQQPQDNPNLGLAVNDTGTKWLGSDASRDFDQRAVNNALTVPRYPMANYFNTATVAEMVDEYNWIYTSRADGGSGICEDNPLTVTCIQPLDPATGYQNHIVPLDARIEMSHIIKNDPRPHYVHQSNMAEDRILYPLLDRVLGDYRSVFAENSPLVNQRMAANGAELKRQASWKTTQGAVTAYLQDGRVTISGGGASVHVPITLPAGTDQIVLNLLGLITMTSPFGTSYAGEVSDYKTGNLTFQVGAQTV</sequence>
<dbReference type="EMBL" id="BAAAUV010000023">
    <property type="protein sequence ID" value="GAA3232561.1"/>
    <property type="molecule type" value="Genomic_DNA"/>
</dbReference>
<feature type="signal peptide" evidence="1">
    <location>
        <begin position="1"/>
        <end position="27"/>
    </location>
</feature>
<keyword evidence="1" id="KW-0732">Signal</keyword>
<gene>
    <name evidence="2" type="ORF">GCM10010468_64510</name>
</gene>
<dbReference type="Proteomes" id="UP001501237">
    <property type="component" value="Unassembled WGS sequence"/>
</dbReference>
<reference evidence="3" key="1">
    <citation type="journal article" date="2019" name="Int. J. Syst. Evol. Microbiol.">
        <title>The Global Catalogue of Microorganisms (GCM) 10K type strain sequencing project: providing services to taxonomists for standard genome sequencing and annotation.</title>
        <authorList>
            <consortium name="The Broad Institute Genomics Platform"/>
            <consortium name="The Broad Institute Genome Sequencing Center for Infectious Disease"/>
            <person name="Wu L."/>
            <person name="Ma J."/>
        </authorList>
    </citation>
    <scope>NUCLEOTIDE SEQUENCE [LARGE SCALE GENOMIC DNA]</scope>
    <source>
        <strain evidence="3">JCM 9377</strain>
    </source>
</reference>
<protein>
    <recommendedName>
        <fullName evidence="4">Secreted protein</fullName>
    </recommendedName>
</protein>
<evidence type="ECO:0000256" key="1">
    <source>
        <dbReference type="SAM" id="SignalP"/>
    </source>
</evidence>
<name>A0ABP6QI45_9ACTN</name>
<evidence type="ECO:0000313" key="2">
    <source>
        <dbReference type="EMBL" id="GAA3232561.1"/>
    </source>
</evidence>
<feature type="chain" id="PRO_5046455678" description="Secreted protein" evidence="1">
    <location>
        <begin position="28"/>
        <end position="675"/>
    </location>
</feature>
<evidence type="ECO:0000313" key="3">
    <source>
        <dbReference type="Proteomes" id="UP001501237"/>
    </source>
</evidence>
<evidence type="ECO:0008006" key="4">
    <source>
        <dbReference type="Google" id="ProtNLM"/>
    </source>
</evidence>